<reference evidence="1 2" key="1">
    <citation type="journal article" date="2008" name="PLoS ONE">
        <title>A recalibrated molecular clock and independent origins for the cholera pandemic clones.</title>
        <authorList>
            <person name="Feng L."/>
            <person name="Reeves P.R."/>
            <person name="Lan R."/>
            <person name="Ren Y."/>
            <person name="Gao C."/>
            <person name="Zhou Z."/>
            <person name="Ren Y."/>
            <person name="Cheng J."/>
            <person name="Wang W."/>
            <person name="Wang J."/>
            <person name="Qian W."/>
            <person name="Li D."/>
            <person name="Wang L."/>
        </authorList>
    </citation>
    <scope>NUCLEOTIDE SEQUENCE [LARGE SCALE GENOMIC DNA]</scope>
    <source>
        <strain evidence="1 2">M66-2</strain>
    </source>
</reference>
<dbReference type="Proteomes" id="UP000001217">
    <property type="component" value="Chromosome I"/>
</dbReference>
<proteinExistence type="predicted"/>
<gene>
    <name evidence="1" type="ordered locus">VCM66_1500</name>
</gene>
<dbReference type="KEGG" id="vcm:VCM66_1500"/>
<organism evidence="1 2">
    <name type="scientific">Vibrio cholerae serotype O1 (strain M66-2)</name>
    <dbReference type="NCBI Taxonomy" id="579112"/>
    <lineage>
        <taxon>Bacteria</taxon>
        <taxon>Pseudomonadati</taxon>
        <taxon>Pseudomonadota</taxon>
        <taxon>Gammaproteobacteria</taxon>
        <taxon>Vibrionales</taxon>
        <taxon>Vibrionaceae</taxon>
        <taxon>Vibrio</taxon>
    </lineage>
</organism>
<sequence>MGLPQNGQLCTYTNMSAGLIRMANTQQLSTERE</sequence>
<accession>C3LMN8</accession>
<dbReference type="EMBL" id="CP001233">
    <property type="protein sequence ID" value="ACP05814.1"/>
    <property type="molecule type" value="Genomic_DNA"/>
</dbReference>
<protein>
    <submittedName>
        <fullName evidence="1">Uncharacterized protein</fullName>
    </submittedName>
</protein>
<evidence type="ECO:0000313" key="2">
    <source>
        <dbReference type="Proteomes" id="UP000001217"/>
    </source>
</evidence>
<name>C3LMN8_VIBCM</name>
<dbReference type="AlphaFoldDB" id="C3LMN8"/>
<dbReference type="HOGENOM" id="CLU_3384378_0_0_6"/>
<evidence type="ECO:0000313" key="1">
    <source>
        <dbReference type="EMBL" id="ACP05814.1"/>
    </source>
</evidence>